<sequence>MPGKMVREERLRRERAEADHRQREEQRQAELAQREAAVQAEVARQQTSRQALLAQQQAERARREAAELAQKEAERCAEIVRRAEHAQRSRQEAAHTIQRLVLGTTLVTYGAGITIRNIVTGFESCRIRIKGLPADAHEKEILELFTQQGIDADRLLLVSQEPDEGRLEATVVSTMEEGSAVAIGLQGIEFREEHLDFEICDNATGMGISMSEESDTVTLSWRAPSNTFVAIFASQAIAVAKVRSLSRYICGGRRVNAELHGLDGRAVKFSGIPLFISRHTFAEFVGCEVSRLRLLATIAYVPTNGLQQVEEEIRLVFRADIHSVAASSPADGDIHADITFKARCRSREAAKRVQEYFDRKKLAYFGDQFIHAHLPHLHEATLSISSQQYRAQRRLWDALAGPETPKAATVRIFPSSHDQMQIRVWGDDKHAVGSLKVRVESVAGGEALPRDLWHRSFAAAVSPFINSIFDATGVYARADWKLCVVKLYSGDPAAIEHARQMVREELERLNASEWTFYLERQSIQFFVQGGMKTLRQILGAGNVSLDISGRTAKLHVRGGEDAHQVVDWLIAESLENVQPRTTDGTHCPICHDEVVHPVLLGCNHSYCLDCFRHYISTAADALPLNCLGNEATCNVPIALPVIERFLSPAHFQELLETAYRRYIEQHPVEFKYCKTADFCPACDEEGHEGMSCDDRRLQNDPGEQERRNVVWAVQNGIKRCPACSVWLEKTEGCNHMTCKCGAHICWICVRQFQEATIYEHLQAAHGGVFDVPAEPA</sequence>
<keyword evidence="2 12" id="KW-0808">Transferase</keyword>
<proteinExistence type="predicted"/>
<dbReference type="InterPro" id="IPR044066">
    <property type="entry name" value="TRIAD_supradom"/>
</dbReference>
<keyword evidence="6" id="KW-0833">Ubl conjugation pathway</keyword>
<dbReference type="Pfam" id="PF26200">
    <property type="entry name" value="Rcat_RNF216"/>
    <property type="match status" value="1"/>
</dbReference>
<reference evidence="12" key="1">
    <citation type="submission" date="2020-05" db="EMBL/GenBank/DDBJ databases">
        <title>Mycena genomes resolve the evolution of fungal bioluminescence.</title>
        <authorList>
            <person name="Tsai I.J."/>
        </authorList>
    </citation>
    <scope>NUCLEOTIDE SEQUENCE</scope>
    <source>
        <strain evidence="12">110903Hualien_Pintung</strain>
    </source>
</reference>
<feature type="domain" description="RING-type" evidence="11">
    <location>
        <begin position="583"/>
        <end position="771"/>
    </location>
</feature>
<evidence type="ECO:0000256" key="7">
    <source>
        <dbReference type="ARBA" id="ARBA00022833"/>
    </source>
</evidence>
<dbReference type="GO" id="GO:0043161">
    <property type="term" value="P:proteasome-mediated ubiquitin-dependent protein catabolic process"/>
    <property type="evidence" value="ECO:0007669"/>
    <property type="project" value="TreeGrafter"/>
</dbReference>
<feature type="domain" description="RING-type" evidence="10">
    <location>
        <begin position="587"/>
        <end position="626"/>
    </location>
</feature>
<dbReference type="InterPro" id="IPR018957">
    <property type="entry name" value="Znf_C3HC4_RING-type"/>
</dbReference>
<feature type="compositionally biased region" description="Basic and acidic residues" evidence="9">
    <location>
        <begin position="1"/>
        <end position="28"/>
    </location>
</feature>
<accession>A0A8H6TQ75</accession>
<dbReference type="Pfam" id="PF00097">
    <property type="entry name" value="zf-C3HC4"/>
    <property type="match status" value="1"/>
</dbReference>
<name>A0A8H6TQ75_MYCCL</name>
<protein>
    <submittedName>
        <fullName evidence="12">RBR-type E3 ubiquitin transferase</fullName>
    </submittedName>
</protein>
<evidence type="ECO:0000256" key="3">
    <source>
        <dbReference type="ARBA" id="ARBA00022723"/>
    </source>
</evidence>
<dbReference type="PANTHER" id="PTHR22770">
    <property type="entry name" value="UBIQUITIN CONJUGATING ENZYME 7 INTERACTING PROTEIN-RELATED"/>
    <property type="match status" value="1"/>
</dbReference>
<evidence type="ECO:0000256" key="4">
    <source>
        <dbReference type="ARBA" id="ARBA00022737"/>
    </source>
</evidence>
<evidence type="ECO:0000259" key="10">
    <source>
        <dbReference type="PROSITE" id="PS50089"/>
    </source>
</evidence>
<dbReference type="GO" id="GO:0000151">
    <property type="term" value="C:ubiquitin ligase complex"/>
    <property type="evidence" value="ECO:0007669"/>
    <property type="project" value="TreeGrafter"/>
</dbReference>
<keyword evidence="7" id="KW-0862">Zinc</keyword>
<dbReference type="CDD" id="cd16449">
    <property type="entry name" value="RING-HC"/>
    <property type="match status" value="1"/>
</dbReference>
<dbReference type="SMART" id="SM00184">
    <property type="entry name" value="RING"/>
    <property type="match status" value="1"/>
</dbReference>
<dbReference type="PROSITE" id="PS51873">
    <property type="entry name" value="TRIAD"/>
    <property type="match status" value="1"/>
</dbReference>
<dbReference type="Gene3D" id="3.30.40.10">
    <property type="entry name" value="Zinc/RING finger domain, C3HC4 (zinc finger)"/>
    <property type="match status" value="1"/>
</dbReference>
<evidence type="ECO:0000259" key="11">
    <source>
        <dbReference type="PROSITE" id="PS51873"/>
    </source>
</evidence>
<keyword evidence="5 8" id="KW-0863">Zinc-finger</keyword>
<dbReference type="AlphaFoldDB" id="A0A8H6TQ75"/>
<dbReference type="OrthoDB" id="1431934at2759"/>
<dbReference type="InterPro" id="IPR013083">
    <property type="entry name" value="Znf_RING/FYVE/PHD"/>
</dbReference>
<keyword evidence="3" id="KW-0479">Metal-binding</keyword>
<evidence type="ECO:0000256" key="2">
    <source>
        <dbReference type="ARBA" id="ARBA00022679"/>
    </source>
</evidence>
<dbReference type="SUPFAM" id="SSF57850">
    <property type="entry name" value="RING/U-box"/>
    <property type="match status" value="2"/>
</dbReference>
<dbReference type="GO" id="GO:0008270">
    <property type="term" value="F:zinc ion binding"/>
    <property type="evidence" value="ECO:0007669"/>
    <property type="project" value="UniProtKB-KW"/>
</dbReference>
<dbReference type="Proteomes" id="UP000613580">
    <property type="component" value="Unassembled WGS sequence"/>
</dbReference>
<dbReference type="GO" id="GO:0043130">
    <property type="term" value="F:ubiquitin binding"/>
    <property type="evidence" value="ECO:0007669"/>
    <property type="project" value="TreeGrafter"/>
</dbReference>
<feature type="region of interest" description="Disordered" evidence="9">
    <location>
        <begin position="1"/>
        <end position="32"/>
    </location>
</feature>
<dbReference type="InterPro" id="IPR001841">
    <property type="entry name" value="Znf_RING"/>
</dbReference>
<comment type="pathway">
    <text evidence="1">Protein modification; protein ubiquitination.</text>
</comment>
<dbReference type="GO" id="GO:0097039">
    <property type="term" value="P:protein linear polyubiquitination"/>
    <property type="evidence" value="ECO:0007669"/>
    <property type="project" value="TreeGrafter"/>
</dbReference>
<evidence type="ECO:0000256" key="5">
    <source>
        <dbReference type="ARBA" id="ARBA00022771"/>
    </source>
</evidence>
<gene>
    <name evidence="12" type="ORF">HMN09_00103200</name>
</gene>
<evidence type="ECO:0000256" key="9">
    <source>
        <dbReference type="SAM" id="MobiDB-lite"/>
    </source>
</evidence>
<evidence type="ECO:0000256" key="1">
    <source>
        <dbReference type="ARBA" id="ARBA00004906"/>
    </source>
</evidence>
<evidence type="ECO:0000256" key="6">
    <source>
        <dbReference type="ARBA" id="ARBA00022786"/>
    </source>
</evidence>
<dbReference type="GO" id="GO:0004842">
    <property type="term" value="F:ubiquitin-protein transferase activity"/>
    <property type="evidence" value="ECO:0007669"/>
    <property type="project" value="TreeGrafter"/>
</dbReference>
<dbReference type="Gene3D" id="1.20.120.1750">
    <property type="match status" value="1"/>
</dbReference>
<dbReference type="InterPro" id="IPR051628">
    <property type="entry name" value="LUBAC_E3_Ligases"/>
</dbReference>
<evidence type="ECO:0000256" key="8">
    <source>
        <dbReference type="PROSITE-ProRule" id="PRU00175"/>
    </source>
</evidence>
<organism evidence="12 13">
    <name type="scientific">Mycena chlorophos</name>
    <name type="common">Agaric fungus</name>
    <name type="synonym">Agaricus chlorophos</name>
    <dbReference type="NCBI Taxonomy" id="658473"/>
    <lineage>
        <taxon>Eukaryota</taxon>
        <taxon>Fungi</taxon>
        <taxon>Dikarya</taxon>
        <taxon>Basidiomycota</taxon>
        <taxon>Agaricomycotina</taxon>
        <taxon>Agaricomycetes</taxon>
        <taxon>Agaricomycetidae</taxon>
        <taxon>Agaricales</taxon>
        <taxon>Marasmiineae</taxon>
        <taxon>Mycenaceae</taxon>
        <taxon>Mycena</taxon>
    </lineage>
</organism>
<comment type="caution">
    <text evidence="12">The sequence shown here is derived from an EMBL/GenBank/DDBJ whole genome shotgun (WGS) entry which is preliminary data.</text>
</comment>
<keyword evidence="4" id="KW-0677">Repeat</keyword>
<keyword evidence="13" id="KW-1185">Reference proteome</keyword>
<dbReference type="PROSITE" id="PS50089">
    <property type="entry name" value="ZF_RING_2"/>
    <property type="match status" value="1"/>
</dbReference>
<evidence type="ECO:0000313" key="13">
    <source>
        <dbReference type="Proteomes" id="UP000613580"/>
    </source>
</evidence>
<dbReference type="PANTHER" id="PTHR22770:SF13">
    <property type="entry name" value="RING-TYPE DOMAIN-CONTAINING PROTEIN"/>
    <property type="match status" value="1"/>
</dbReference>
<dbReference type="EMBL" id="JACAZE010000001">
    <property type="protein sequence ID" value="KAF7323225.1"/>
    <property type="molecule type" value="Genomic_DNA"/>
</dbReference>
<evidence type="ECO:0000313" key="12">
    <source>
        <dbReference type="EMBL" id="KAF7323225.1"/>
    </source>
</evidence>